<comment type="caution">
    <text evidence="7">The sequence shown here is derived from an EMBL/GenBank/DDBJ whole genome shotgun (WGS) entry which is preliminary data.</text>
</comment>
<feature type="transmembrane region" description="Helical" evidence="6">
    <location>
        <begin position="261"/>
        <end position="286"/>
    </location>
</feature>
<feature type="transmembrane region" description="Helical" evidence="6">
    <location>
        <begin position="175"/>
        <end position="194"/>
    </location>
</feature>
<dbReference type="InterPro" id="IPR001851">
    <property type="entry name" value="ABC_transp_permease"/>
</dbReference>
<keyword evidence="2" id="KW-1003">Cell membrane</keyword>
<organism evidence="7 8">
    <name type="scientific">Marinobacter albus</name>
    <dbReference type="NCBI Taxonomy" id="3030833"/>
    <lineage>
        <taxon>Bacteria</taxon>
        <taxon>Pseudomonadati</taxon>
        <taxon>Pseudomonadota</taxon>
        <taxon>Gammaproteobacteria</taxon>
        <taxon>Pseudomonadales</taxon>
        <taxon>Marinobacteraceae</taxon>
        <taxon>Marinobacter</taxon>
    </lineage>
</organism>
<name>A0ABT7HFK7_9GAMM</name>
<keyword evidence="4 6" id="KW-1133">Transmembrane helix</keyword>
<reference evidence="7 8" key="1">
    <citation type="submission" date="2023-05" db="EMBL/GenBank/DDBJ databases">
        <title>Marinobacter albus sp. nov., a marine bacterium isolated from sand in a coastal intertidal zone of huludao.</title>
        <authorList>
            <person name="Deng T."/>
        </authorList>
    </citation>
    <scope>NUCLEOTIDE SEQUENCE [LARGE SCALE GENOMIC DNA]</scope>
    <source>
        <strain evidence="7 8">M216</strain>
    </source>
</reference>
<evidence type="ECO:0000256" key="1">
    <source>
        <dbReference type="ARBA" id="ARBA00004429"/>
    </source>
</evidence>
<dbReference type="EMBL" id="JASSQD010000003">
    <property type="protein sequence ID" value="MDK9559149.1"/>
    <property type="molecule type" value="Genomic_DNA"/>
</dbReference>
<dbReference type="InterPro" id="IPR043428">
    <property type="entry name" value="LivM-like"/>
</dbReference>
<comment type="subcellular location">
    <subcellularLocation>
        <location evidence="1">Cell inner membrane</location>
        <topology evidence="1">Multi-pass membrane protein</topology>
    </subcellularLocation>
</comment>
<evidence type="ECO:0000256" key="2">
    <source>
        <dbReference type="ARBA" id="ARBA00022475"/>
    </source>
</evidence>
<protein>
    <submittedName>
        <fullName evidence="7">Branched-chain amino acid ABC transporter permease</fullName>
    </submittedName>
</protein>
<feature type="transmembrane region" description="Helical" evidence="6">
    <location>
        <begin position="298"/>
        <end position="318"/>
    </location>
</feature>
<feature type="transmembrane region" description="Helical" evidence="6">
    <location>
        <begin position="100"/>
        <end position="119"/>
    </location>
</feature>
<evidence type="ECO:0000256" key="3">
    <source>
        <dbReference type="ARBA" id="ARBA00022692"/>
    </source>
</evidence>
<gene>
    <name evidence="7" type="ORF">QQF73_16060</name>
</gene>
<sequence>MSQSFNPADIQKAILEQQKIEDRKKMMLNGVLVLLLVAAPFVMYPVFLMKILCFALFAVAFNLLFGFTGLLSFGHAAFLATGGYTTGYLLSNFSGLTTEMGILAGTALATLLGLAFALLSIRRQGIYFAMVTLALAQLVFFFFVQSEFTGGEDGMHGIPRGHLFGLINLENNLNMYYFVLAVFLGCYLLVQRIVSSPYGQVLKSIKQNEPRAISLGYNVNRYKVLAFVISAALAGLAGSMKSVVFQLASLNDAHWHMSGEVILMTLVGGMGTLLGPVVGATFVVNVEYQLSQGALRDWVDPILGGIFILTVLAFRSGIVGEIQKFVKKNLG</sequence>
<accession>A0ABT7HFK7</accession>
<feature type="transmembrane region" description="Helical" evidence="6">
    <location>
        <begin position="126"/>
        <end position="144"/>
    </location>
</feature>
<feature type="transmembrane region" description="Helical" evidence="6">
    <location>
        <begin position="54"/>
        <end position="80"/>
    </location>
</feature>
<feature type="transmembrane region" description="Helical" evidence="6">
    <location>
        <begin position="224"/>
        <end position="249"/>
    </location>
</feature>
<evidence type="ECO:0000256" key="6">
    <source>
        <dbReference type="SAM" id="Phobius"/>
    </source>
</evidence>
<dbReference type="CDD" id="cd06581">
    <property type="entry name" value="TM_PBP1_LivM_like"/>
    <property type="match status" value="1"/>
</dbReference>
<evidence type="ECO:0000256" key="5">
    <source>
        <dbReference type="ARBA" id="ARBA00023136"/>
    </source>
</evidence>
<dbReference type="RefSeq" id="WP_218637394.1">
    <property type="nucleotide sequence ID" value="NZ_JASSQD010000003.1"/>
</dbReference>
<dbReference type="PANTHER" id="PTHR30482:SF17">
    <property type="entry name" value="ABC TRANSPORTER ATP-BINDING PROTEIN"/>
    <property type="match status" value="1"/>
</dbReference>
<dbReference type="Proteomes" id="UP001223547">
    <property type="component" value="Unassembled WGS sequence"/>
</dbReference>
<proteinExistence type="predicted"/>
<feature type="transmembrane region" description="Helical" evidence="6">
    <location>
        <begin position="26"/>
        <end position="47"/>
    </location>
</feature>
<keyword evidence="8" id="KW-1185">Reference proteome</keyword>
<dbReference type="Pfam" id="PF02653">
    <property type="entry name" value="BPD_transp_2"/>
    <property type="match status" value="1"/>
</dbReference>
<keyword evidence="5 6" id="KW-0472">Membrane</keyword>
<dbReference type="PANTHER" id="PTHR30482">
    <property type="entry name" value="HIGH-AFFINITY BRANCHED-CHAIN AMINO ACID TRANSPORT SYSTEM PERMEASE"/>
    <property type="match status" value="1"/>
</dbReference>
<evidence type="ECO:0000256" key="4">
    <source>
        <dbReference type="ARBA" id="ARBA00022989"/>
    </source>
</evidence>
<evidence type="ECO:0000313" key="8">
    <source>
        <dbReference type="Proteomes" id="UP001223547"/>
    </source>
</evidence>
<evidence type="ECO:0000313" key="7">
    <source>
        <dbReference type="EMBL" id="MDK9559149.1"/>
    </source>
</evidence>
<keyword evidence="3 6" id="KW-0812">Transmembrane</keyword>